<dbReference type="PANTHER" id="PTHR46211">
    <property type="entry name" value="GLYCEROPHOSPHORYL DIESTER PHOSPHODIESTERASE"/>
    <property type="match status" value="1"/>
</dbReference>
<dbReference type="SUPFAM" id="SSF110391">
    <property type="entry name" value="GlpP-like"/>
    <property type="match status" value="1"/>
</dbReference>
<dbReference type="GO" id="GO:0055085">
    <property type="term" value="P:transmembrane transport"/>
    <property type="evidence" value="ECO:0007669"/>
    <property type="project" value="InterPro"/>
</dbReference>
<dbReference type="GO" id="GO:0008081">
    <property type="term" value="F:phosphoric diester hydrolase activity"/>
    <property type="evidence" value="ECO:0007669"/>
    <property type="project" value="InterPro"/>
</dbReference>
<feature type="transmembrane region" description="Helical" evidence="5">
    <location>
        <begin position="90"/>
        <end position="109"/>
    </location>
</feature>
<dbReference type="Gene3D" id="1.10.3720.10">
    <property type="entry name" value="MetI-like"/>
    <property type="match status" value="1"/>
</dbReference>
<evidence type="ECO:0000256" key="1">
    <source>
        <dbReference type="ARBA" id="ARBA00004141"/>
    </source>
</evidence>
<dbReference type="EMBL" id="AOFI03000001">
    <property type="protein sequence ID" value="KAF4326275.1"/>
    <property type="molecule type" value="Genomic_DNA"/>
</dbReference>
<dbReference type="SUPFAM" id="SSF51695">
    <property type="entry name" value="PLC-like phosphodiesterases"/>
    <property type="match status" value="1"/>
</dbReference>
<proteinExistence type="predicted"/>
<dbReference type="InterPro" id="IPR000515">
    <property type="entry name" value="MetI-like"/>
</dbReference>
<keyword evidence="2 5" id="KW-0812">Transmembrane</keyword>
<evidence type="ECO:0000259" key="6">
    <source>
        <dbReference type="PROSITE" id="PS50928"/>
    </source>
</evidence>
<evidence type="ECO:0000256" key="3">
    <source>
        <dbReference type="ARBA" id="ARBA00022989"/>
    </source>
</evidence>
<evidence type="ECO:0000313" key="9">
    <source>
        <dbReference type="Proteomes" id="UP000702964"/>
    </source>
</evidence>
<reference evidence="8" key="2">
    <citation type="submission" date="2020-02" db="EMBL/GenBank/DDBJ databases">
        <authorList>
            <person name="Studholme D.J."/>
        </authorList>
    </citation>
    <scope>NUCLEOTIDE SEQUENCE</scope>
    <source>
        <strain evidence="8">00238/432</strain>
    </source>
</reference>
<keyword evidence="4 5" id="KW-0472">Membrane</keyword>
<evidence type="ECO:0000256" key="5">
    <source>
        <dbReference type="SAM" id="Phobius"/>
    </source>
</evidence>
<dbReference type="PROSITE" id="PS51704">
    <property type="entry name" value="GP_PDE"/>
    <property type="match status" value="1"/>
</dbReference>
<dbReference type="InterPro" id="IPR035906">
    <property type="entry name" value="MetI-like_sf"/>
</dbReference>
<comment type="subcellular location">
    <subcellularLocation>
        <location evidence="1">Membrane</location>
        <topology evidence="1">Multi-pass membrane protein</topology>
    </subcellularLocation>
</comment>
<feature type="transmembrane region" description="Helical" evidence="5">
    <location>
        <begin position="49"/>
        <end position="70"/>
    </location>
</feature>
<dbReference type="Pfam" id="PF03009">
    <property type="entry name" value="GDPD"/>
    <property type="match status" value="1"/>
</dbReference>
<evidence type="ECO:0000256" key="4">
    <source>
        <dbReference type="ARBA" id="ARBA00023136"/>
    </source>
</evidence>
<evidence type="ECO:0000259" key="7">
    <source>
        <dbReference type="PROSITE" id="PS51704"/>
    </source>
</evidence>
<feature type="transmembrane region" description="Helical" evidence="5">
    <location>
        <begin position="190"/>
        <end position="211"/>
    </location>
</feature>
<dbReference type="InterPro" id="IPR030395">
    <property type="entry name" value="GP_PDE_dom"/>
</dbReference>
<evidence type="ECO:0008006" key="10">
    <source>
        <dbReference type="Google" id="ProtNLM"/>
    </source>
</evidence>
<feature type="transmembrane region" description="Helical" evidence="5">
    <location>
        <begin position="6"/>
        <end position="28"/>
    </location>
</feature>
<gene>
    <name evidence="8" type="ORF">G195_000102</name>
</gene>
<dbReference type="Gene3D" id="3.20.20.190">
    <property type="entry name" value="Phosphatidylinositol (PI) phosphodiesterase"/>
    <property type="match status" value="1"/>
</dbReference>
<evidence type="ECO:0000313" key="8">
    <source>
        <dbReference type="EMBL" id="KAF4326275.1"/>
    </source>
</evidence>
<dbReference type="Proteomes" id="UP000702964">
    <property type="component" value="Unassembled WGS sequence"/>
</dbReference>
<comment type="caution">
    <text evidence="8">The sequence shown here is derived from an EMBL/GenBank/DDBJ whole genome shotgun (WGS) entry which is preliminary data.</text>
</comment>
<reference evidence="8" key="1">
    <citation type="journal article" date="2015" name="Genom Data">
        <title>Draft genome sequences of Phytophthora kernoviae and Phytophthora ramorum lineage EU2 from Scotland.</title>
        <authorList>
            <person name="Sambles C."/>
            <person name="Schlenzig A."/>
            <person name="O'Neill P."/>
            <person name="Grant M."/>
            <person name="Studholme D.J."/>
        </authorList>
    </citation>
    <scope>NUCLEOTIDE SEQUENCE</scope>
    <source>
        <strain evidence="8">00238/432</strain>
    </source>
</reference>
<dbReference type="CDD" id="cd06261">
    <property type="entry name" value="TM_PBP2"/>
    <property type="match status" value="1"/>
</dbReference>
<accession>A0A8J4SMK5</accession>
<organism evidence="8 9">
    <name type="scientific">Phytophthora kernoviae 00238/432</name>
    <dbReference type="NCBI Taxonomy" id="1284355"/>
    <lineage>
        <taxon>Eukaryota</taxon>
        <taxon>Sar</taxon>
        <taxon>Stramenopiles</taxon>
        <taxon>Oomycota</taxon>
        <taxon>Peronosporomycetes</taxon>
        <taxon>Peronosporales</taxon>
        <taxon>Peronosporaceae</taxon>
        <taxon>Phytophthora</taxon>
    </lineage>
</organism>
<protein>
    <recommendedName>
        <fullName evidence="10">GP-PDE domain-containing protein</fullName>
    </recommendedName>
</protein>
<feature type="domain" description="ABC transmembrane type-1" evidence="6">
    <location>
        <begin position="50"/>
        <end position="253"/>
    </location>
</feature>
<dbReference type="GO" id="GO:0006629">
    <property type="term" value="P:lipid metabolic process"/>
    <property type="evidence" value="ECO:0007669"/>
    <property type="project" value="InterPro"/>
</dbReference>
<evidence type="ECO:0000256" key="2">
    <source>
        <dbReference type="ARBA" id="ARBA00022692"/>
    </source>
</evidence>
<name>A0A8J4SMK5_9STRA</name>
<dbReference type="InterPro" id="IPR017946">
    <property type="entry name" value="PLC-like_Pdiesterase_TIM-brl"/>
</dbReference>
<sequence length="516" mass="57344">MVLPSFAILLIVVIIPIVQSFIMSLSNGSGGYDLSRYTYLFTDKGMRSNIVFTLRVTAITCVAVILVSYTLAIYMRFNQGPIVNLIRKTYMIPLFIPGVIATYGLINLLGNHGWLARMLEVIGITLPRIIFDEKGIIIANLWFNIPFTTMLLSSALSGIPSSVIESAKDVGVGKLTLFTRFIFPLSYKTFLVALTFVFMGVIGSFTAPYLIGANSPQMLGVSMQQVFSVFQEHSLHQSGKQVYVHTEMVSGIGRDASAIQYLADVFKVDGIVTTKSNAVSAAKQAGILSIQRIFAIDTAAITTAAVELGFTHLELDVHLSKDGIPVVIHDHTLDRMTNGTGRVVDYTASELQSLEMEQAEHIPTLEEVLRALKGKIQLNIELKQMGNYYPQLEERVLEVIEEFGMLNQVVITSFDFDALEKIRQRSGDVRIGLITFGCSKAILDWSQEMGATFLSIHHAFVTEHYIQQCKELGIQLMAWTINETAVMKKFQEYPSVWVCTDELECFIDVLELSSSL</sequence>
<keyword evidence="3 5" id="KW-1133">Transmembrane helix</keyword>
<dbReference type="PANTHER" id="PTHR46211:SF8">
    <property type="entry name" value="PHOSPHODIESTERASE"/>
    <property type="match status" value="1"/>
</dbReference>
<dbReference type="PROSITE" id="PS50928">
    <property type="entry name" value="ABC_TM1"/>
    <property type="match status" value="1"/>
</dbReference>
<feature type="domain" description="GP-PDE" evidence="7">
    <location>
        <begin position="279"/>
        <end position="510"/>
    </location>
</feature>
<dbReference type="SUPFAM" id="SSF161098">
    <property type="entry name" value="MetI-like"/>
    <property type="match status" value="1"/>
</dbReference>
<dbReference type="GO" id="GO:0016020">
    <property type="term" value="C:membrane"/>
    <property type="evidence" value="ECO:0007669"/>
    <property type="project" value="UniProtKB-SubCell"/>
</dbReference>
<dbReference type="AlphaFoldDB" id="A0A8J4SMK5"/>